<feature type="transmembrane region" description="Helical" evidence="1">
    <location>
        <begin position="70"/>
        <end position="93"/>
    </location>
</feature>
<evidence type="ECO:0000313" key="2">
    <source>
        <dbReference type="EMBL" id="RED57187.1"/>
    </source>
</evidence>
<protein>
    <submittedName>
        <fullName evidence="2">Uncharacterized protein</fullName>
    </submittedName>
</protein>
<proteinExistence type="predicted"/>
<reference evidence="2 3" key="1">
    <citation type="submission" date="2018-07" db="EMBL/GenBank/DDBJ databases">
        <title>Genomic Encyclopedia of Type Strains, Phase III (KMG-III): the genomes of soil and plant-associated and newly described type strains.</title>
        <authorList>
            <person name="Whitman W."/>
        </authorList>
    </citation>
    <scope>NUCLEOTIDE SEQUENCE [LARGE SCALE GENOMIC DNA]</scope>
    <source>
        <strain evidence="2 3">CECT 8236</strain>
    </source>
</reference>
<evidence type="ECO:0000313" key="3">
    <source>
        <dbReference type="Proteomes" id="UP000256869"/>
    </source>
</evidence>
<dbReference type="Proteomes" id="UP000256869">
    <property type="component" value="Unassembled WGS sequence"/>
</dbReference>
<comment type="caution">
    <text evidence="2">The sequence shown here is derived from an EMBL/GenBank/DDBJ whole genome shotgun (WGS) entry which is preliminary data.</text>
</comment>
<dbReference type="EMBL" id="QRDY01000011">
    <property type="protein sequence ID" value="RED57187.1"/>
    <property type="molecule type" value="Genomic_DNA"/>
</dbReference>
<name>A0A3D9I600_9BACL</name>
<accession>A0A3D9I600</accession>
<organism evidence="2 3">
    <name type="scientific">Cohnella lupini</name>
    <dbReference type="NCBI Taxonomy" id="1294267"/>
    <lineage>
        <taxon>Bacteria</taxon>
        <taxon>Bacillati</taxon>
        <taxon>Bacillota</taxon>
        <taxon>Bacilli</taxon>
        <taxon>Bacillales</taxon>
        <taxon>Paenibacillaceae</taxon>
        <taxon>Cohnella</taxon>
    </lineage>
</organism>
<evidence type="ECO:0000256" key="1">
    <source>
        <dbReference type="SAM" id="Phobius"/>
    </source>
</evidence>
<dbReference type="AlphaFoldDB" id="A0A3D9I600"/>
<gene>
    <name evidence="2" type="ORF">DFP95_111101</name>
</gene>
<keyword evidence="1" id="KW-0472">Membrane</keyword>
<sequence>MAVNYNLPLSKIIIDKFNLSEEEVAFIKYLDGEAFIYDRVTNTYELLTQIYIAKITEQTANRTEKSTRTIAILTWVLALSAVAQVGVTLFAAFD</sequence>
<keyword evidence="3" id="KW-1185">Reference proteome</keyword>
<keyword evidence="1" id="KW-0812">Transmembrane</keyword>
<keyword evidence="1" id="KW-1133">Transmembrane helix</keyword>
<dbReference type="RefSeq" id="WP_115994089.1">
    <property type="nucleotide sequence ID" value="NZ_QRDY01000011.1"/>
</dbReference>